<dbReference type="Gene3D" id="2.60.40.740">
    <property type="match status" value="1"/>
</dbReference>
<dbReference type="InterPro" id="IPR013783">
    <property type="entry name" value="Ig-like_fold"/>
</dbReference>
<dbReference type="EMBL" id="UETB01000017">
    <property type="protein sequence ID" value="SSA46392.1"/>
    <property type="molecule type" value="Genomic_DNA"/>
</dbReference>
<gene>
    <name evidence="5" type="ORF">SAMN05216184_11714</name>
</gene>
<dbReference type="InterPro" id="IPR048052">
    <property type="entry name" value="FM1-like"/>
</dbReference>
<feature type="domain" description="Gram-positive pilin subunit D1 N-terminal" evidence="3">
    <location>
        <begin position="45"/>
        <end position="185"/>
    </location>
</feature>
<keyword evidence="2" id="KW-0732">Signal</keyword>
<dbReference type="InterPro" id="IPR032364">
    <property type="entry name" value="GramPos_pilinD1_N"/>
</dbReference>
<dbReference type="Proteomes" id="UP000250222">
    <property type="component" value="Unassembled WGS sequence"/>
</dbReference>
<dbReference type="Gene3D" id="2.60.40.10">
    <property type="entry name" value="Immunoglobulins"/>
    <property type="match status" value="2"/>
</dbReference>
<accession>A0A2Y9C0L7</accession>
<sequence length="479" mass="49425">MSRTTRRLGRLTVMAAGALTMGMLGAAPAGATTTGPNLDPDQLGSLTIHKFEEPDGGGIAGHDGSELTGAARPDSPLAGVQFTVSRVSSIDLATNEGWQAVEDLTAAEVTAAPTTYPLSTPDADRTDASGTVSFRDLSVGVYLVEETDTGGHPIALRAEPFLVSVPLPTQDSTWNYDVHVYPKNSVTAIRKTVDDDAAWGLGDAVTWSVDVTVPRLPAGEVFTTFAITDELDDRLAYTRAEVTLDGSGLDATAVTLTHAAGTLSATFTSAGLAALDGAQGGTVQLMIDTTVTSVGDGIIPNDATVTINEFTATTSRVQTEWGALALFKYTETAAGDRASLEGARFQIFRTPEDAAAGTHPVAVLVDGERTDTFTSAADGSVLVPGLFAGEVGTTYWVVETKAPVGYTGASDPIEVTVHAGSTTEAEGSPVGVLNHQRPLIELPLTGAAGTVLFTLLGMGLVTVAVGAALRHRRRAGQAG</sequence>
<evidence type="ECO:0000259" key="4">
    <source>
        <dbReference type="Pfam" id="PF17802"/>
    </source>
</evidence>
<feature type="transmembrane region" description="Helical" evidence="1">
    <location>
        <begin position="444"/>
        <end position="469"/>
    </location>
</feature>
<reference evidence="5 6" key="1">
    <citation type="submission" date="2016-10" db="EMBL/GenBank/DDBJ databases">
        <authorList>
            <person name="Cai Z."/>
        </authorList>
    </citation>
    <scope>NUCLEOTIDE SEQUENCE [LARGE SCALE GENOMIC DNA]</scope>
    <source>
        <strain evidence="5 6">CGMCC 1.10826</strain>
    </source>
</reference>
<name>A0A2Y9C0L7_9MICO</name>
<dbReference type="NCBIfam" id="NF033902">
    <property type="entry name" value="iso_D2_wall_anc"/>
    <property type="match status" value="1"/>
</dbReference>
<feature type="signal peptide" evidence="2">
    <location>
        <begin position="1"/>
        <end position="26"/>
    </location>
</feature>
<dbReference type="NCBIfam" id="TIGR04226">
    <property type="entry name" value="RrgB_K2N_iso_D2"/>
    <property type="match status" value="1"/>
</dbReference>
<dbReference type="NCBIfam" id="TIGR01167">
    <property type="entry name" value="LPXTG_anchor"/>
    <property type="match status" value="1"/>
</dbReference>
<evidence type="ECO:0000256" key="1">
    <source>
        <dbReference type="SAM" id="Phobius"/>
    </source>
</evidence>
<keyword evidence="1" id="KW-0472">Membrane</keyword>
<evidence type="ECO:0000313" key="6">
    <source>
        <dbReference type="Proteomes" id="UP000250222"/>
    </source>
</evidence>
<feature type="domain" description="SpaA-like prealbumin fold" evidence="4">
    <location>
        <begin position="332"/>
        <end position="425"/>
    </location>
</feature>
<keyword evidence="1" id="KW-0812">Transmembrane</keyword>
<proteinExistence type="predicted"/>
<dbReference type="Pfam" id="PF17802">
    <property type="entry name" value="SpaA"/>
    <property type="match status" value="1"/>
</dbReference>
<evidence type="ECO:0000259" key="3">
    <source>
        <dbReference type="Pfam" id="PF16555"/>
    </source>
</evidence>
<dbReference type="InterPro" id="IPR026466">
    <property type="entry name" value="Fim_isopep_form_D2_dom"/>
</dbReference>
<dbReference type="AlphaFoldDB" id="A0A2Y9C0L7"/>
<dbReference type="RefSeq" id="WP_181424689.1">
    <property type="nucleotide sequence ID" value="NZ_QKLZ01000017.1"/>
</dbReference>
<feature type="chain" id="PRO_5030062007" evidence="2">
    <location>
        <begin position="27"/>
        <end position="479"/>
    </location>
</feature>
<dbReference type="InterPro" id="IPR041033">
    <property type="entry name" value="SpaA_PFL_dom_1"/>
</dbReference>
<keyword evidence="6" id="KW-1185">Reference proteome</keyword>
<keyword evidence="1" id="KW-1133">Transmembrane helix</keyword>
<evidence type="ECO:0000256" key="2">
    <source>
        <dbReference type="SAM" id="SignalP"/>
    </source>
</evidence>
<protein>
    <submittedName>
        <fullName evidence="5">LPXTG-motif cell wall anchor domain-containing protein/fimbrial isopeptide formation D2 domain-containing protein</fullName>
    </submittedName>
</protein>
<evidence type="ECO:0000313" key="5">
    <source>
        <dbReference type="EMBL" id="SSA46392.1"/>
    </source>
</evidence>
<dbReference type="GO" id="GO:0005975">
    <property type="term" value="P:carbohydrate metabolic process"/>
    <property type="evidence" value="ECO:0007669"/>
    <property type="project" value="UniProtKB-ARBA"/>
</dbReference>
<organism evidence="5 6">
    <name type="scientific">Georgenia satyanarayanai</name>
    <dbReference type="NCBI Taxonomy" id="860221"/>
    <lineage>
        <taxon>Bacteria</taxon>
        <taxon>Bacillati</taxon>
        <taxon>Actinomycetota</taxon>
        <taxon>Actinomycetes</taxon>
        <taxon>Micrococcales</taxon>
        <taxon>Bogoriellaceae</taxon>
        <taxon>Georgenia</taxon>
    </lineage>
</organism>
<dbReference type="Pfam" id="PF16555">
    <property type="entry name" value="GramPos_pilinD1"/>
    <property type="match status" value="1"/>
</dbReference>